<feature type="region of interest" description="Disordered" evidence="1">
    <location>
        <begin position="143"/>
        <end position="162"/>
    </location>
</feature>
<keyword evidence="4" id="KW-1185">Reference proteome</keyword>
<evidence type="ECO:0000313" key="4">
    <source>
        <dbReference type="Proteomes" id="UP000693970"/>
    </source>
</evidence>
<dbReference type="Proteomes" id="UP000693970">
    <property type="component" value="Unassembled WGS sequence"/>
</dbReference>
<dbReference type="EMBL" id="JAGRRH010000006">
    <property type="protein sequence ID" value="KAG7367829.1"/>
    <property type="molecule type" value="Genomic_DNA"/>
</dbReference>
<reference evidence="3" key="1">
    <citation type="journal article" date="2021" name="Sci. Rep.">
        <title>Diploid genomic architecture of Nitzschia inconspicua, an elite biomass production diatom.</title>
        <authorList>
            <person name="Oliver A."/>
            <person name="Podell S."/>
            <person name="Pinowska A."/>
            <person name="Traller J.C."/>
            <person name="Smith S.R."/>
            <person name="McClure R."/>
            <person name="Beliaev A."/>
            <person name="Bohutskyi P."/>
            <person name="Hill E.A."/>
            <person name="Rabines A."/>
            <person name="Zheng H."/>
            <person name="Allen L.Z."/>
            <person name="Kuo A."/>
            <person name="Grigoriev I.V."/>
            <person name="Allen A.E."/>
            <person name="Hazlebeck D."/>
            <person name="Allen E.E."/>
        </authorList>
    </citation>
    <scope>NUCLEOTIDE SEQUENCE</scope>
    <source>
        <strain evidence="3">Hildebrandi</strain>
    </source>
</reference>
<dbReference type="AlphaFoldDB" id="A0A9K3Q4B2"/>
<organism evidence="3 4">
    <name type="scientific">Nitzschia inconspicua</name>
    <dbReference type="NCBI Taxonomy" id="303405"/>
    <lineage>
        <taxon>Eukaryota</taxon>
        <taxon>Sar</taxon>
        <taxon>Stramenopiles</taxon>
        <taxon>Ochrophyta</taxon>
        <taxon>Bacillariophyta</taxon>
        <taxon>Bacillariophyceae</taxon>
        <taxon>Bacillariophycidae</taxon>
        <taxon>Bacillariales</taxon>
        <taxon>Bacillariaceae</taxon>
        <taxon>Nitzschia</taxon>
    </lineage>
</organism>
<accession>A0A9K3Q4B2</accession>
<reference evidence="3" key="2">
    <citation type="submission" date="2021-04" db="EMBL/GenBank/DDBJ databases">
        <authorList>
            <person name="Podell S."/>
        </authorList>
    </citation>
    <scope>NUCLEOTIDE SEQUENCE</scope>
    <source>
        <strain evidence="3">Hildebrandi</strain>
    </source>
</reference>
<feature type="compositionally biased region" description="Polar residues" evidence="1">
    <location>
        <begin position="143"/>
        <end position="155"/>
    </location>
</feature>
<gene>
    <name evidence="2" type="ORF">IV203_022912</name>
    <name evidence="3" type="ORF">IV203_030572</name>
</gene>
<proteinExistence type="predicted"/>
<evidence type="ECO:0000313" key="2">
    <source>
        <dbReference type="EMBL" id="KAG7340961.1"/>
    </source>
</evidence>
<sequence length="585" mass="66108">MNDDFWQFLQVHHRRSRWQLVVCMSICVVVWQLSTSIQVTTEYLTRYTKILPTELVIDVAVSKESNASQVLPSHTTGAPNTNKRKSTTAPSISILLSLNDTETIPNYTIQKGRALPTNLTNSSDKTKAISTAETLFKSQNGQNISSLTSTTQPHASYSSNGSSVSLLHETSTAMPVWMKAYFAWHRQSTEHLEQLARQHDYQSSSIIAHIQRRNAEYFMMTTASQNNSNSSQYSILPHPIQFLILRCNVKDRCGGFADRIKPLPVFLAAAAKSHRILLIRWQRPAPLQEFLVPTELNWTSPKWLEDAIFHRRSLRNNLTLDTFSSGTKMMRLLDPDHQQTFVLEGKIQDANGGEGLYNELVLREAAKNDTELSHGINRPNQQPYFDFRSDSVARYNPIYHDVFHSVFQPSPPVATIIHQTLQAMNLTPGNYISAHFRAGLEVKRGPKFKKDPTYLAEAGVRAVNCSSLLQPGWPIYFATDSRVSLQAVRDYARRRHHQRSIVTFEQPLDVDGTPPPNLHIEKAEDWQTRPPSDFYPTFVDFLVMGSGRCMAYGGGGFGKFAGMLSYNSSCIIDHSRKNTVCGWVD</sequence>
<evidence type="ECO:0000256" key="1">
    <source>
        <dbReference type="SAM" id="MobiDB-lite"/>
    </source>
</evidence>
<evidence type="ECO:0008006" key="5">
    <source>
        <dbReference type="Google" id="ProtNLM"/>
    </source>
</evidence>
<dbReference type="EMBL" id="JAGRRH010000026">
    <property type="protein sequence ID" value="KAG7340961.1"/>
    <property type="molecule type" value="Genomic_DNA"/>
</dbReference>
<evidence type="ECO:0000313" key="3">
    <source>
        <dbReference type="EMBL" id="KAG7367829.1"/>
    </source>
</evidence>
<name>A0A9K3Q4B2_9STRA</name>
<comment type="caution">
    <text evidence="3">The sequence shown here is derived from an EMBL/GenBank/DDBJ whole genome shotgun (WGS) entry which is preliminary data.</text>
</comment>
<protein>
    <recommendedName>
        <fullName evidence="5">O-fucosyltransferase family protein</fullName>
    </recommendedName>
</protein>
<feature type="region of interest" description="Disordered" evidence="1">
    <location>
        <begin position="68"/>
        <end position="87"/>
    </location>
</feature>